<evidence type="ECO:0000313" key="3">
    <source>
        <dbReference type="Proteomes" id="UP000053797"/>
    </source>
</evidence>
<dbReference type="OrthoDB" id="56388at2"/>
<name>A0A0V8GGL9_9BACL</name>
<protein>
    <submittedName>
        <fullName evidence="1">Uncharacterized protein</fullName>
    </submittedName>
</protein>
<reference evidence="1 3" key="1">
    <citation type="journal article" date="2015" name="Int. J. Syst. Evol. Microbiol.">
        <title>Exiguobacterium enclense sp. nov., isolated from sediment.</title>
        <authorList>
            <person name="Dastager S.G."/>
            <person name="Mawlankar R."/>
            <person name="Sonalkar V.V."/>
            <person name="Thorat M.N."/>
            <person name="Mual P."/>
            <person name="Verma A."/>
            <person name="Krishnamurthi S."/>
            <person name="Tang S.K."/>
            <person name="Li W.J."/>
        </authorList>
    </citation>
    <scope>NUCLEOTIDE SEQUENCE [LARGE SCALE GENOMIC DNA]</scope>
    <source>
        <strain evidence="1 3">NIO-1109</strain>
    </source>
</reference>
<proteinExistence type="predicted"/>
<reference evidence="2 4" key="2">
    <citation type="submission" date="2023-12" db="EMBL/GenBank/DDBJ databases">
        <authorList>
            <person name="Easwaran N."/>
            <person name="Lazarus H.P.S."/>
        </authorList>
    </citation>
    <scope>NUCLEOTIDE SEQUENCE [LARGE SCALE GENOMIC DNA]</scope>
    <source>
        <strain evidence="2 4">VIT-2023</strain>
    </source>
</reference>
<organism evidence="1 3">
    <name type="scientific">Exiguobacterium indicum</name>
    <dbReference type="NCBI Taxonomy" id="296995"/>
    <lineage>
        <taxon>Bacteria</taxon>
        <taxon>Bacillati</taxon>
        <taxon>Bacillota</taxon>
        <taxon>Bacilli</taxon>
        <taxon>Bacillales</taxon>
        <taxon>Bacillales Family XII. Incertae Sedis</taxon>
        <taxon>Exiguobacterium</taxon>
    </lineage>
</organism>
<evidence type="ECO:0000313" key="4">
    <source>
        <dbReference type="Proteomes" id="UP001387110"/>
    </source>
</evidence>
<evidence type="ECO:0000313" key="2">
    <source>
        <dbReference type="EMBL" id="MEI4462685.1"/>
    </source>
</evidence>
<dbReference type="AlphaFoldDB" id="A0A0V8GGL9"/>
<sequence length="337" mass="40102">MNPQEELHLLYLRLKEEEPSVARGEALWAIFEETADDSLRFLSLWAFSQNQFDLGHFRSFLVSFTLLMEWIRKDEMTLTPKQELDLYWNYKSYLIYMAEQEDVTVSLLEEDLDRFIDFCDAHGFIRTRDYISFMVYSKLGDEEQADHYLSEWVDAPSDELSDCPSCEAFSRMTYAIDRGFEDRALLLYAALRHERGCSRMPDQAHPYILPLFLSRKKERFDWSERLIEEVKRGETLFTGGDEPYHLYAKMYYDTNYTWSMEEKKQLIPFLTDRGYLQFLLAHYAFAHRQSLGEEASYLAALRTNLYEIAQSLDRRIEGVFYLNLVERELKRITQFVA</sequence>
<comment type="caution">
    <text evidence="1">The sequence shown here is derived from an EMBL/GenBank/DDBJ whole genome shotgun (WGS) entry which is preliminary data.</text>
</comment>
<evidence type="ECO:0000313" key="1">
    <source>
        <dbReference type="EMBL" id="KSU49424.1"/>
    </source>
</evidence>
<dbReference type="Proteomes" id="UP001387110">
    <property type="component" value="Unassembled WGS sequence"/>
</dbReference>
<dbReference type="EMBL" id="LNQL01000002">
    <property type="protein sequence ID" value="KSU49424.1"/>
    <property type="molecule type" value="Genomic_DNA"/>
</dbReference>
<keyword evidence="4" id="KW-1185">Reference proteome</keyword>
<dbReference type="RefSeq" id="WP_058265204.1">
    <property type="nucleotide sequence ID" value="NZ_FMYN01000002.1"/>
</dbReference>
<dbReference type="Proteomes" id="UP000053797">
    <property type="component" value="Unassembled WGS sequence"/>
</dbReference>
<gene>
    <name evidence="1" type="ORF">AS033_08635</name>
    <name evidence="2" type="ORF">SZL87_09640</name>
</gene>
<accession>A0A0V8GGL9</accession>
<dbReference type="EMBL" id="JBAWKY010000002">
    <property type="protein sequence ID" value="MEI4462685.1"/>
    <property type="molecule type" value="Genomic_DNA"/>
</dbReference>